<evidence type="ECO:0000313" key="8">
    <source>
        <dbReference type="EMBL" id="KKL18058.1"/>
    </source>
</evidence>
<dbReference type="PANTHER" id="PTHR30372:SF4">
    <property type="entry name" value="LIPID-A-DISACCHARIDE SYNTHASE, MITOCHONDRIAL-RELATED"/>
    <property type="match status" value="1"/>
</dbReference>
<dbReference type="EMBL" id="LAZR01039016">
    <property type="protein sequence ID" value="KKL18058.1"/>
    <property type="molecule type" value="Genomic_DNA"/>
</dbReference>
<accession>A0A0F9E1Q0</accession>
<dbReference type="InterPro" id="IPR003835">
    <property type="entry name" value="Glyco_trans_19"/>
</dbReference>
<protein>
    <recommendedName>
        <fullName evidence="1">lipid-A-disaccharide synthase</fullName>
        <ecNumber evidence="1">2.4.1.182</ecNumber>
    </recommendedName>
</protein>
<dbReference type="GO" id="GO:0008915">
    <property type="term" value="F:lipid-A-disaccharide synthase activity"/>
    <property type="evidence" value="ECO:0007669"/>
    <property type="project" value="UniProtKB-EC"/>
</dbReference>
<sequence>MERACETDQPGQSVRLVVIVAASSVADIVRDTAQGWPGDPLVLDPTGLSPAEAGQRKACAFAAASLALAASGTVSLELAAAGTPMVIAYDMAWLSWQIMSRMARVDTVTLVNLVTQSHVIPEFLGPNCLPGPIAAALAELAEHPDSQDAALVQTMEALGRGQEPPGLRAARAVLDG</sequence>
<comment type="catalytic activity">
    <reaction evidence="7">
        <text>a lipid X + a UDP-2-N,3-O-bis[(3R)-3-hydroxyacyl]-alpha-D-glucosamine = a lipid A disaccharide + UDP + H(+)</text>
        <dbReference type="Rhea" id="RHEA:67828"/>
        <dbReference type="ChEBI" id="CHEBI:15378"/>
        <dbReference type="ChEBI" id="CHEBI:58223"/>
        <dbReference type="ChEBI" id="CHEBI:137748"/>
        <dbReference type="ChEBI" id="CHEBI:176338"/>
        <dbReference type="ChEBI" id="CHEBI:176343"/>
        <dbReference type="EC" id="2.4.1.182"/>
    </reaction>
</comment>
<feature type="non-terminal residue" evidence="8">
    <location>
        <position position="176"/>
    </location>
</feature>
<dbReference type="AlphaFoldDB" id="A0A0F9E1Q0"/>
<evidence type="ECO:0000256" key="7">
    <source>
        <dbReference type="ARBA" id="ARBA00048975"/>
    </source>
</evidence>
<keyword evidence="4" id="KW-0328">Glycosyltransferase</keyword>
<dbReference type="PANTHER" id="PTHR30372">
    <property type="entry name" value="LIPID-A-DISACCHARIDE SYNTHASE"/>
    <property type="match status" value="1"/>
</dbReference>
<evidence type="ECO:0000256" key="6">
    <source>
        <dbReference type="ARBA" id="ARBA00023098"/>
    </source>
</evidence>
<evidence type="ECO:0000256" key="2">
    <source>
        <dbReference type="ARBA" id="ARBA00022516"/>
    </source>
</evidence>
<evidence type="ECO:0000256" key="3">
    <source>
        <dbReference type="ARBA" id="ARBA00022556"/>
    </source>
</evidence>
<proteinExistence type="predicted"/>
<name>A0A0F9E1Q0_9ZZZZ</name>
<dbReference type="GO" id="GO:0005543">
    <property type="term" value="F:phospholipid binding"/>
    <property type="evidence" value="ECO:0007669"/>
    <property type="project" value="TreeGrafter"/>
</dbReference>
<keyword evidence="3" id="KW-0441">Lipid A biosynthesis</keyword>
<dbReference type="GO" id="GO:0009245">
    <property type="term" value="P:lipid A biosynthetic process"/>
    <property type="evidence" value="ECO:0007669"/>
    <property type="project" value="UniProtKB-KW"/>
</dbReference>
<keyword evidence="6" id="KW-0443">Lipid metabolism</keyword>
<dbReference type="EC" id="2.4.1.182" evidence="1"/>
<evidence type="ECO:0000256" key="4">
    <source>
        <dbReference type="ARBA" id="ARBA00022676"/>
    </source>
</evidence>
<keyword evidence="2" id="KW-0444">Lipid biosynthesis</keyword>
<evidence type="ECO:0000256" key="5">
    <source>
        <dbReference type="ARBA" id="ARBA00022679"/>
    </source>
</evidence>
<gene>
    <name evidence="8" type="ORF">LCGC14_2479300</name>
</gene>
<dbReference type="Pfam" id="PF02684">
    <property type="entry name" value="LpxB"/>
    <property type="match status" value="1"/>
</dbReference>
<reference evidence="8" key="1">
    <citation type="journal article" date="2015" name="Nature">
        <title>Complex archaea that bridge the gap between prokaryotes and eukaryotes.</title>
        <authorList>
            <person name="Spang A."/>
            <person name="Saw J.H."/>
            <person name="Jorgensen S.L."/>
            <person name="Zaremba-Niedzwiedzka K."/>
            <person name="Martijn J."/>
            <person name="Lind A.E."/>
            <person name="van Eijk R."/>
            <person name="Schleper C."/>
            <person name="Guy L."/>
            <person name="Ettema T.J."/>
        </authorList>
    </citation>
    <scope>NUCLEOTIDE SEQUENCE</scope>
</reference>
<organism evidence="8">
    <name type="scientific">marine sediment metagenome</name>
    <dbReference type="NCBI Taxonomy" id="412755"/>
    <lineage>
        <taxon>unclassified sequences</taxon>
        <taxon>metagenomes</taxon>
        <taxon>ecological metagenomes</taxon>
    </lineage>
</organism>
<keyword evidence="5" id="KW-0808">Transferase</keyword>
<dbReference type="GO" id="GO:0016020">
    <property type="term" value="C:membrane"/>
    <property type="evidence" value="ECO:0007669"/>
    <property type="project" value="GOC"/>
</dbReference>
<evidence type="ECO:0000256" key="1">
    <source>
        <dbReference type="ARBA" id="ARBA00012687"/>
    </source>
</evidence>
<comment type="caution">
    <text evidence="8">The sequence shown here is derived from an EMBL/GenBank/DDBJ whole genome shotgun (WGS) entry which is preliminary data.</text>
</comment>